<keyword evidence="3" id="KW-0540">Nuclease</keyword>
<dbReference type="STRING" id="35755.UL82_05200"/>
<dbReference type="InterPro" id="IPR003615">
    <property type="entry name" value="HNH_nuc"/>
</dbReference>
<gene>
    <name evidence="3" type="ORF">NCTC949_01606</name>
    <name evidence="2" type="ORF">UL82_05200</name>
</gene>
<dbReference type="HOGENOM" id="CLU_730985_0_0_11"/>
<organism evidence="2 4">
    <name type="scientific">Corynebacterium kutscheri</name>
    <dbReference type="NCBI Taxonomy" id="35755"/>
    <lineage>
        <taxon>Bacteria</taxon>
        <taxon>Bacillati</taxon>
        <taxon>Actinomycetota</taxon>
        <taxon>Actinomycetes</taxon>
        <taxon>Mycobacteriales</taxon>
        <taxon>Corynebacteriaceae</taxon>
        <taxon>Corynebacterium</taxon>
    </lineage>
</organism>
<evidence type="ECO:0000313" key="3">
    <source>
        <dbReference type="EMBL" id="VEH08492.1"/>
    </source>
</evidence>
<dbReference type="CDD" id="cd00085">
    <property type="entry name" value="HNHc"/>
    <property type="match status" value="1"/>
</dbReference>
<sequence length="373" mass="41825">MMIDQLSHIAHRGIELARELFDAQLATDQIAQLFRVDVTTAGNYRRVAAKLYGKCASDDIEFRRQAIEHARLLELSIDELVLINQQVNKLAVDIEYSREKLRLDMIQLAHGKNFSELYAACKKEVREHNIKSSKPPRSSVKVSKGVDEYGMRTIVARLNDEVFRAFFSELERLTASEYDRSSGLDYRHARAQALLRMYYNKATSTDIGVHVIMTARELFDGLNRDTYALTDGSVISIDAIHERIKATGWVVVYDDDTLLPIEAAVIEQRSTNKKQRQALIGHTTVCAAPGCLLAVKYGGQAHHIIAAKNGGPTSIPNLVMLCPYHHGQVTSGHATVSINDVGEYVWQCNYSKRKSINRPEVIEFSGHELARGA</sequence>
<keyword evidence="3" id="KW-0255">Endonuclease</keyword>
<proteinExistence type="predicted"/>
<feature type="domain" description="HNH" evidence="1">
    <location>
        <begin position="300"/>
        <end position="330"/>
    </location>
</feature>
<dbReference type="EMBL" id="CP011312">
    <property type="protein sequence ID" value="AKE41216.1"/>
    <property type="molecule type" value="Genomic_DNA"/>
</dbReference>
<evidence type="ECO:0000313" key="5">
    <source>
        <dbReference type="Proteomes" id="UP000271380"/>
    </source>
</evidence>
<keyword evidence="4" id="KW-1185">Reference proteome</keyword>
<dbReference type="AlphaFoldDB" id="A0A0F6TCW7"/>
<dbReference type="GO" id="GO:0008270">
    <property type="term" value="F:zinc ion binding"/>
    <property type="evidence" value="ECO:0007669"/>
    <property type="project" value="InterPro"/>
</dbReference>
<accession>A0A0F6TCW7</accession>
<dbReference type="Pfam" id="PF01844">
    <property type="entry name" value="HNH"/>
    <property type="match status" value="1"/>
</dbReference>
<dbReference type="KEGG" id="cku:UL82_05200"/>
<dbReference type="Proteomes" id="UP000271380">
    <property type="component" value="Chromosome"/>
</dbReference>
<dbReference type="GO" id="GO:0003676">
    <property type="term" value="F:nucleic acid binding"/>
    <property type="evidence" value="ECO:0007669"/>
    <property type="project" value="InterPro"/>
</dbReference>
<dbReference type="EMBL" id="LR134377">
    <property type="protein sequence ID" value="VEH08492.1"/>
    <property type="molecule type" value="Genomic_DNA"/>
</dbReference>
<reference evidence="2 4" key="1">
    <citation type="journal article" date="2015" name="Genome Announc.">
        <title>Complete Genome Sequence of Corynebacterium kutscheri DSM 20755, a Corynebacterial Type Strain with Remarkably Low G+C Content of Chromosomal DNA.</title>
        <authorList>
            <person name="Ruckert C."/>
            <person name="Albersmeier A."/>
            <person name="Winkler A."/>
            <person name="Tauch A."/>
        </authorList>
    </citation>
    <scope>NUCLEOTIDE SEQUENCE [LARGE SCALE GENOMIC DNA]</scope>
    <source>
        <strain evidence="2 4">DSM 20755</strain>
    </source>
</reference>
<evidence type="ECO:0000313" key="2">
    <source>
        <dbReference type="EMBL" id="AKE41216.1"/>
    </source>
</evidence>
<dbReference type="GO" id="GO:0004519">
    <property type="term" value="F:endonuclease activity"/>
    <property type="evidence" value="ECO:0007669"/>
    <property type="project" value="UniProtKB-KW"/>
</dbReference>
<protein>
    <submittedName>
        <fullName evidence="3">Endonuclease</fullName>
    </submittedName>
</protein>
<keyword evidence="3" id="KW-0378">Hydrolase</keyword>
<evidence type="ECO:0000259" key="1">
    <source>
        <dbReference type="Pfam" id="PF01844"/>
    </source>
</evidence>
<dbReference type="InterPro" id="IPR002711">
    <property type="entry name" value="HNH"/>
</dbReference>
<evidence type="ECO:0000313" key="4">
    <source>
        <dbReference type="Proteomes" id="UP000033457"/>
    </source>
</evidence>
<name>A0A0F6TCW7_9CORY</name>
<dbReference type="Proteomes" id="UP000033457">
    <property type="component" value="Chromosome"/>
</dbReference>
<reference evidence="3 5" key="2">
    <citation type="submission" date="2018-12" db="EMBL/GenBank/DDBJ databases">
        <authorList>
            <consortium name="Pathogen Informatics"/>
        </authorList>
    </citation>
    <scope>NUCLEOTIDE SEQUENCE [LARGE SCALE GENOMIC DNA]</scope>
    <source>
        <strain evidence="3 5">NCTC949</strain>
    </source>
</reference>